<reference evidence="1 2" key="1">
    <citation type="submission" date="2017-05" db="EMBL/GenBank/DDBJ databases">
        <title>The genome sequence of Geobacillus thermocatenulatus DSM 730.</title>
        <authorList>
            <person name="Ramaloko W.T."/>
            <person name="Koen N."/>
            <person name="Polliack S."/>
            <person name="Aliyu H."/>
            <person name="Lebre P."/>
            <person name="Mohr T."/>
            <person name="Oswald F."/>
            <person name="Zwick M."/>
            <person name="Neumann A."/>
            <person name="Syldatk C."/>
            <person name="Cowan D."/>
            <person name="De Maayer P."/>
        </authorList>
    </citation>
    <scope>NUCLEOTIDE SEQUENCE [LARGE SCALE GENOMIC DNA]</scope>
    <source>
        <strain evidence="1 2">BGSC 93A1</strain>
    </source>
</reference>
<dbReference type="EMBL" id="NEWK01000001">
    <property type="protein sequence ID" value="OXB89176.1"/>
    <property type="molecule type" value="Genomic_DNA"/>
</dbReference>
<organism evidence="1 2">
    <name type="scientific">Geobacillus thermocatenulatus</name>
    <dbReference type="NCBI Taxonomy" id="33938"/>
    <lineage>
        <taxon>Bacteria</taxon>
        <taxon>Bacillati</taxon>
        <taxon>Bacillota</taxon>
        <taxon>Bacilli</taxon>
        <taxon>Bacillales</taxon>
        <taxon>Anoxybacillaceae</taxon>
        <taxon>Geobacillus</taxon>
        <taxon>Geobacillus thermoleovorans group</taxon>
    </lineage>
</organism>
<dbReference type="AlphaFoldDB" id="A0A226Q9M2"/>
<dbReference type="Proteomes" id="UP000198378">
    <property type="component" value="Unassembled WGS sequence"/>
</dbReference>
<proteinExistence type="predicted"/>
<name>A0A226Q9M2_9BACL</name>
<dbReference type="RefSeq" id="WP_089113857.1">
    <property type="nucleotide sequence ID" value="NZ_CP018058.1"/>
</dbReference>
<protein>
    <submittedName>
        <fullName evidence="1">Uncharacterized protein</fullName>
    </submittedName>
</protein>
<evidence type="ECO:0000313" key="1">
    <source>
        <dbReference type="EMBL" id="OXB89176.1"/>
    </source>
</evidence>
<comment type="caution">
    <text evidence="1">The sequence shown here is derived from an EMBL/GenBank/DDBJ whole genome shotgun (WGS) entry which is preliminary data.</text>
</comment>
<keyword evidence="2" id="KW-1185">Reference proteome</keyword>
<dbReference type="KEGG" id="gtm:GT3921_04720"/>
<evidence type="ECO:0000313" key="2">
    <source>
        <dbReference type="Proteomes" id="UP000198378"/>
    </source>
</evidence>
<gene>
    <name evidence="1" type="ORF">B9L19_03585</name>
</gene>
<sequence>MPKRIGKRDSRLWNKGDVSKIVPYTSRSLRLAEQIMKTLGVKESIIDAFKNGEILVTNSLRPTMIVQEGVTDRDKEIIDELDQNGLMVYHVLFSCIMLGKKPDIQSEFEVNTFEQVVPIKSYLYVPKDIFEEAIYIEPDLIDKRRELVIKEYIEHTIFMAKQGYLSAYTLNEETNVAMFDEIFISRVQGDLIRVE</sequence>
<accession>A0A226Q9M2</accession>